<sequence length="63" mass="7139">MTAHAYEQAKSSIIETVLMFLVIDSALESLNIKDKNNLEILYNIRKILTSSIHTMAKGAIEFR</sequence>
<protein>
    <submittedName>
        <fullName evidence="1">Uncharacterized protein</fullName>
    </submittedName>
</protein>
<evidence type="ECO:0000313" key="2">
    <source>
        <dbReference type="Proteomes" id="UP000273655"/>
    </source>
</evidence>
<dbReference type="Proteomes" id="UP000273655">
    <property type="component" value="Chromosome 1"/>
</dbReference>
<gene>
    <name evidence="1" type="ORF">NCTC8271_01487</name>
</gene>
<dbReference type="AlphaFoldDB" id="A0A3S4J4S0"/>
<proteinExistence type="predicted"/>
<dbReference type="EMBL" id="LR134148">
    <property type="protein sequence ID" value="VEA33676.1"/>
    <property type="molecule type" value="Genomic_DNA"/>
</dbReference>
<accession>A0A3S4J4S0</accession>
<evidence type="ECO:0000313" key="1">
    <source>
        <dbReference type="EMBL" id="VEA33676.1"/>
    </source>
</evidence>
<reference evidence="1 2" key="1">
    <citation type="submission" date="2018-12" db="EMBL/GenBank/DDBJ databases">
        <authorList>
            <consortium name="Pathogen Informatics"/>
        </authorList>
    </citation>
    <scope>NUCLEOTIDE SEQUENCE [LARGE SCALE GENOMIC DNA]</scope>
    <source>
        <strain evidence="1 2">NCTC8271</strain>
    </source>
</reference>
<name>A0A3S4J4S0_SALET</name>
<organism evidence="1 2">
    <name type="scientific">Salmonella enterica I</name>
    <dbReference type="NCBI Taxonomy" id="59201"/>
    <lineage>
        <taxon>Bacteria</taxon>
        <taxon>Pseudomonadati</taxon>
        <taxon>Pseudomonadota</taxon>
        <taxon>Gammaproteobacteria</taxon>
        <taxon>Enterobacterales</taxon>
        <taxon>Enterobacteriaceae</taxon>
        <taxon>Salmonella</taxon>
    </lineage>
</organism>